<sequence>MSPVYSARKRADEFDALVNGAADAAAAGRHAELLDLVGALRSVAPVQARPEFVSSLRTQLMAAAATELSPVEASLAERLTVPQRRTARDRRLAAAIGGLAIVGATTSMAVAAQSALPGDVLYPLKRVIENAHTTVSLGQDHKGSTLLHNAAGRLQEVDALARAGDADPDTIAQTLADFAAQASQASDLLLADFGADGDQSSVLELRAFAARSLGLLDQLASEIPAGARAALIQAANVLAGIDAAAHRACPTCDGAGIDRFPQWMLRAADEVDPLVRSDSIDSGASVTRVGGKGRRHEPATTPTPSPIIDPGALDPSSGSSGSSTPSPSSDDALTQLGDALLGNGGTTGSHTGASNGSDDDLLTGVLDDVSTLLDPDGDGTLGGQPAKGSSGK</sequence>
<reference evidence="5" key="1">
    <citation type="journal article" date="2019" name="Int. J. Syst. Evol. Microbiol.">
        <title>The Global Catalogue of Microorganisms (GCM) 10K type strain sequencing project: providing services to taxonomists for standard genome sequencing and annotation.</title>
        <authorList>
            <consortium name="The Broad Institute Genomics Platform"/>
            <consortium name="The Broad Institute Genome Sequencing Center for Infectious Disease"/>
            <person name="Wu L."/>
            <person name="Ma J."/>
        </authorList>
    </citation>
    <scope>NUCLEOTIDE SEQUENCE [LARGE SCALE GENOMIC DNA]</scope>
    <source>
        <strain evidence="5">JCM 16703</strain>
    </source>
</reference>
<feature type="region of interest" description="Disordered" evidence="1">
    <location>
        <begin position="278"/>
        <end position="392"/>
    </location>
</feature>
<dbReference type="RefSeq" id="WP_344735628.1">
    <property type="nucleotide sequence ID" value="NZ_BAAAZH010000036.1"/>
</dbReference>
<proteinExistence type="predicted"/>
<name>A0ABP7Y3N9_9ACTN</name>
<evidence type="ECO:0000313" key="4">
    <source>
        <dbReference type="EMBL" id="GAA4130010.1"/>
    </source>
</evidence>
<evidence type="ECO:0000256" key="1">
    <source>
        <dbReference type="SAM" id="MobiDB-lite"/>
    </source>
</evidence>
<dbReference type="InterPro" id="IPR043725">
    <property type="entry name" value="DUF5667"/>
</dbReference>
<gene>
    <name evidence="4" type="ORF">GCM10022215_43260</name>
</gene>
<organism evidence="4 5">
    <name type="scientific">Nocardioides fonticola</name>
    <dbReference type="NCBI Taxonomy" id="450363"/>
    <lineage>
        <taxon>Bacteria</taxon>
        <taxon>Bacillati</taxon>
        <taxon>Actinomycetota</taxon>
        <taxon>Actinomycetes</taxon>
        <taxon>Propionibacteriales</taxon>
        <taxon>Nocardioidaceae</taxon>
        <taxon>Nocardioides</taxon>
    </lineage>
</organism>
<protein>
    <recommendedName>
        <fullName evidence="3">DUF5667 domain-containing protein</fullName>
    </recommendedName>
</protein>
<feature type="compositionally biased region" description="Low complexity" evidence="1">
    <location>
        <begin position="309"/>
        <end position="334"/>
    </location>
</feature>
<comment type="caution">
    <text evidence="4">The sequence shown here is derived from an EMBL/GenBank/DDBJ whole genome shotgun (WGS) entry which is preliminary data.</text>
</comment>
<keyword evidence="5" id="KW-1185">Reference proteome</keyword>
<keyword evidence="2" id="KW-0812">Transmembrane</keyword>
<evidence type="ECO:0000259" key="3">
    <source>
        <dbReference type="Pfam" id="PF18915"/>
    </source>
</evidence>
<dbReference type="Proteomes" id="UP001501495">
    <property type="component" value="Unassembled WGS sequence"/>
</dbReference>
<dbReference type="EMBL" id="BAAAZH010000036">
    <property type="protein sequence ID" value="GAA4130010.1"/>
    <property type="molecule type" value="Genomic_DNA"/>
</dbReference>
<keyword evidence="2" id="KW-1133">Transmembrane helix</keyword>
<evidence type="ECO:0000313" key="5">
    <source>
        <dbReference type="Proteomes" id="UP001501495"/>
    </source>
</evidence>
<dbReference type="Pfam" id="PF18915">
    <property type="entry name" value="DUF5667"/>
    <property type="match status" value="1"/>
</dbReference>
<keyword evidence="2" id="KW-0472">Membrane</keyword>
<accession>A0ABP7Y3N9</accession>
<evidence type="ECO:0000256" key="2">
    <source>
        <dbReference type="SAM" id="Phobius"/>
    </source>
</evidence>
<feature type="transmembrane region" description="Helical" evidence="2">
    <location>
        <begin position="92"/>
        <end position="116"/>
    </location>
</feature>
<feature type="domain" description="DUF5667" evidence="3">
    <location>
        <begin position="115"/>
        <end position="204"/>
    </location>
</feature>
<feature type="compositionally biased region" description="Low complexity" evidence="1">
    <location>
        <begin position="362"/>
        <end position="374"/>
    </location>
</feature>